<keyword evidence="1" id="KW-0813">Transport</keyword>
<dbReference type="Gene3D" id="2.60.40.10">
    <property type="entry name" value="Immunoglobulins"/>
    <property type="match status" value="1"/>
</dbReference>
<dbReference type="Pfam" id="PF00034">
    <property type="entry name" value="Cytochrom_C"/>
    <property type="match status" value="1"/>
</dbReference>
<dbReference type="SUPFAM" id="SSF49299">
    <property type="entry name" value="PKD domain"/>
    <property type="match status" value="1"/>
</dbReference>
<dbReference type="CDD" id="cd04084">
    <property type="entry name" value="CBM6_xylanase-like"/>
    <property type="match status" value="1"/>
</dbReference>
<dbReference type="InterPro" id="IPR012938">
    <property type="entry name" value="Glc/Sorbosone_DH"/>
</dbReference>
<evidence type="ECO:0000256" key="5">
    <source>
        <dbReference type="ARBA" id="ARBA00023004"/>
    </source>
</evidence>
<dbReference type="PANTHER" id="PTHR19328:SF75">
    <property type="entry name" value="ALDOSE SUGAR DEHYDROGENASE YLII"/>
    <property type="match status" value="1"/>
</dbReference>
<dbReference type="PRINTS" id="PR00606">
    <property type="entry name" value="CYTCHROMECID"/>
</dbReference>
<dbReference type="RefSeq" id="WP_344980367.1">
    <property type="nucleotide sequence ID" value="NZ_BAABFN010000007.1"/>
</dbReference>
<feature type="domain" description="Cytochrome c" evidence="7">
    <location>
        <begin position="614"/>
        <end position="699"/>
    </location>
</feature>
<keyword evidence="5 6" id="KW-0408">Iron</keyword>
<dbReference type="PANTHER" id="PTHR19328">
    <property type="entry name" value="HEDGEHOG-INTERACTING PROTEIN"/>
    <property type="match status" value="1"/>
</dbReference>
<organism evidence="8 9">
    <name type="scientific">Compostibacter hankyongensis</name>
    <dbReference type="NCBI Taxonomy" id="1007089"/>
    <lineage>
        <taxon>Bacteria</taxon>
        <taxon>Pseudomonadati</taxon>
        <taxon>Bacteroidota</taxon>
        <taxon>Chitinophagia</taxon>
        <taxon>Chitinophagales</taxon>
        <taxon>Chitinophagaceae</taxon>
        <taxon>Compostibacter</taxon>
    </lineage>
</organism>
<evidence type="ECO:0000313" key="8">
    <source>
        <dbReference type="EMBL" id="GAA4316133.1"/>
    </source>
</evidence>
<keyword evidence="3 6" id="KW-0479">Metal-binding</keyword>
<dbReference type="InterPro" id="IPR011041">
    <property type="entry name" value="Quinoprot_gluc/sorb_DH_b-prop"/>
</dbReference>
<dbReference type="SUPFAM" id="SSF46626">
    <property type="entry name" value="Cytochrome c"/>
    <property type="match status" value="1"/>
</dbReference>
<evidence type="ECO:0000259" key="7">
    <source>
        <dbReference type="PROSITE" id="PS51007"/>
    </source>
</evidence>
<proteinExistence type="predicted"/>
<dbReference type="InterPro" id="IPR036909">
    <property type="entry name" value="Cyt_c-like_dom_sf"/>
</dbReference>
<accession>A0ABP8G2P9</accession>
<keyword evidence="9" id="KW-1185">Reference proteome</keyword>
<dbReference type="InterPro" id="IPR022409">
    <property type="entry name" value="PKD/Chitinase_dom"/>
</dbReference>
<dbReference type="Gene3D" id="1.10.760.10">
    <property type="entry name" value="Cytochrome c-like domain"/>
    <property type="match status" value="1"/>
</dbReference>
<protein>
    <recommendedName>
        <fullName evidence="7">Cytochrome c domain-containing protein</fullName>
    </recommendedName>
</protein>
<evidence type="ECO:0000256" key="4">
    <source>
        <dbReference type="ARBA" id="ARBA00022982"/>
    </source>
</evidence>
<keyword evidence="2 6" id="KW-0349">Heme</keyword>
<gene>
    <name evidence="8" type="ORF">GCM10023143_27890</name>
</gene>
<dbReference type="Pfam" id="PF18911">
    <property type="entry name" value="PKD_4"/>
    <property type="match status" value="1"/>
</dbReference>
<name>A0ABP8G2P9_9BACT</name>
<dbReference type="InterPro" id="IPR009056">
    <property type="entry name" value="Cyt_c-like_dom"/>
</dbReference>
<dbReference type="SUPFAM" id="SSF50952">
    <property type="entry name" value="Soluble quinoprotein glucose dehydrogenase"/>
    <property type="match status" value="1"/>
</dbReference>
<dbReference type="SMART" id="SM00089">
    <property type="entry name" value="PKD"/>
    <property type="match status" value="1"/>
</dbReference>
<dbReference type="InterPro" id="IPR035986">
    <property type="entry name" value="PKD_dom_sf"/>
</dbReference>
<dbReference type="Pfam" id="PF07995">
    <property type="entry name" value="GSDH"/>
    <property type="match status" value="1"/>
</dbReference>
<dbReference type="InterPro" id="IPR011042">
    <property type="entry name" value="6-blade_b-propeller_TolB-like"/>
</dbReference>
<dbReference type="PROSITE" id="PS51007">
    <property type="entry name" value="CYTC"/>
    <property type="match status" value="1"/>
</dbReference>
<comment type="caution">
    <text evidence="8">The sequence shown here is derived from an EMBL/GenBank/DDBJ whole genome shotgun (WGS) entry which is preliminary data.</text>
</comment>
<dbReference type="InterPro" id="IPR002324">
    <property type="entry name" value="Cyt_c_ID"/>
</dbReference>
<dbReference type="InterPro" id="IPR000601">
    <property type="entry name" value="PKD_dom"/>
</dbReference>
<evidence type="ECO:0000256" key="6">
    <source>
        <dbReference type="PROSITE-ProRule" id="PRU00433"/>
    </source>
</evidence>
<dbReference type="InterPro" id="IPR013783">
    <property type="entry name" value="Ig-like_fold"/>
</dbReference>
<evidence type="ECO:0000313" key="9">
    <source>
        <dbReference type="Proteomes" id="UP001501207"/>
    </source>
</evidence>
<evidence type="ECO:0000256" key="1">
    <source>
        <dbReference type="ARBA" id="ARBA00022448"/>
    </source>
</evidence>
<evidence type="ECO:0000256" key="2">
    <source>
        <dbReference type="ARBA" id="ARBA00022617"/>
    </source>
</evidence>
<dbReference type="Proteomes" id="UP001501207">
    <property type="component" value="Unassembled WGS sequence"/>
</dbReference>
<evidence type="ECO:0000256" key="3">
    <source>
        <dbReference type="ARBA" id="ARBA00022723"/>
    </source>
</evidence>
<sequence>MNCPLDGPVRRVLWLVFALTGMTACRQVRKKTSPDEHRYRKVVLAEGLTNPIGLDFDTANRIYIAEMSGDLLIFDQRTAQLKHAGFLPTYDGGEFGITGMRLDPHFEKNGFIYLHYFKKDTARMECISRFTMQDDSLDPATEKRYLEFRHDNTCCHTAGGMAFDRDGNLYVATGDNSDAFFTHYALTDDRPGHVFNDALRSAGNTNDYRGKILRIHPEPDGSYTIPRGNLFPPGTDSTRPEIYVMGNRNPYRITIDPQTNYLYWGEVGPDADKDSTRGSRGYDEFNCAKKAGYFGWPLFIGNNRPYNRVYFEDGERIGAPFDTANPVNFSRNNTGLYHLPPPQPAVIWYPYDSSDVFPSFGTGGRTAIGGPIYHYDPDLDSKVKFPAYFDHCWFIADWMRNWIKVAHLDDHGTRGDIEDFMPHTLFKKPIFMQFGRDGALYLLEFGSAWRDNTDTKLVRIEYISGNRPPVARMQPDQAFGKAPLTVHFSADSSVDYDGDALEYTWQNSADSILGKGAHAAVTFAQPGKYPVKLVVKDANGATARRDTLIQVGNAMPEVTIDVPNRSFYRDTIRYAVRVADAEDGMLGKGISAADVHTTLRYLPPGSSLSLNGAAVHSPGEVLMNESDCKSCHQMNRKSVGPSFEEVAAKYGGKASEIPRLAEKILKGGSGVWGSSSMSPHPQLNMDQTTEIVKYIYSLAAGKGAVQEVSPQGAVSAGDAAGKNGGHYILQASYTDKGGAPIGPLTQQSTVVLRSPLIAAKDFDRIYDSKVAGDALAGIHNSHAMIRQVDFTGIRRIVLSARGSGGIAVRLDSVNGRQIGAIHFEGHPEPLFPVSLPPLKGVHDVYLVFVNPQNRFTGISLKWVRFDDNAERPL</sequence>
<dbReference type="Gene3D" id="2.120.10.30">
    <property type="entry name" value="TolB, C-terminal domain"/>
    <property type="match status" value="1"/>
</dbReference>
<dbReference type="EMBL" id="BAABFN010000007">
    <property type="protein sequence ID" value="GAA4316133.1"/>
    <property type="molecule type" value="Genomic_DNA"/>
</dbReference>
<keyword evidence="4" id="KW-0249">Electron transport</keyword>
<dbReference type="Gene3D" id="2.60.120.260">
    <property type="entry name" value="Galactose-binding domain-like"/>
    <property type="match status" value="1"/>
</dbReference>
<reference evidence="9" key="1">
    <citation type="journal article" date="2019" name="Int. J. Syst. Evol. Microbiol.">
        <title>The Global Catalogue of Microorganisms (GCM) 10K type strain sequencing project: providing services to taxonomists for standard genome sequencing and annotation.</title>
        <authorList>
            <consortium name="The Broad Institute Genomics Platform"/>
            <consortium name="The Broad Institute Genome Sequencing Center for Infectious Disease"/>
            <person name="Wu L."/>
            <person name="Ma J."/>
        </authorList>
    </citation>
    <scope>NUCLEOTIDE SEQUENCE [LARGE SCALE GENOMIC DNA]</scope>
    <source>
        <strain evidence="9">JCM 17664</strain>
    </source>
</reference>
<dbReference type="CDD" id="cd00146">
    <property type="entry name" value="PKD"/>
    <property type="match status" value="1"/>
</dbReference>